<dbReference type="PANTHER" id="PTHR46890">
    <property type="entry name" value="NON-LTR RETROLELEMENT REVERSE TRANSCRIPTASE-LIKE PROTEIN-RELATED"/>
    <property type="match status" value="1"/>
</dbReference>
<accession>A0AAW2WX57</accession>
<reference evidence="2" key="1">
    <citation type="submission" date="2020-06" db="EMBL/GenBank/DDBJ databases">
        <authorList>
            <person name="Li T."/>
            <person name="Hu X."/>
            <person name="Zhang T."/>
            <person name="Song X."/>
            <person name="Zhang H."/>
            <person name="Dai N."/>
            <person name="Sheng W."/>
            <person name="Hou X."/>
            <person name="Wei L."/>
        </authorList>
    </citation>
    <scope>NUCLEOTIDE SEQUENCE</scope>
    <source>
        <strain evidence="2">KEN1</strain>
        <tissue evidence="2">Leaf</tissue>
    </source>
</reference>
<organism evidence="2">
    <name type="scientific">Sesamum latifolium</name>
    <dbReference type="NCBI Taxonomy" id="2727402"/>
    <lineage>
        <taxon>Eukaryota</taxon>
        <taxon>Viridiplantae</taxon>
        <taxon>Streptophyta</taxon>
        <taxon>Embryophyta</taxon>
        <taxon>Tracheophyta</taxon>
        <taxon>Spermatophyta</taxon>
        <taxon>Magnoliopsida</taxon>
        <taxon>eudicotyledons</taxon>
        <taxon>Gunneridae</taxon>
        <taxon>Pentapetalae</taxon>
        <taxon>asterids</taxon>
        <taxon>lamiids</taxon>
        <taxon>Lamiales</taxon>
        <taxon>Pedaliaceae</taxon>
        <taxon>Sesamum</taxon>
    </lineage>
</organism>
<dbReference type="EMBL" id="JACGWN010000006">
    <property type="protein sequence ID" value="KAL0446487.1"/>
    <property type="molecule type" value="Genomic_DNA"/>
</dbReference>
<dbReference type="SUPFAM" id="SSF56672">
    <property type="entry name" value="DNA/RNA polymerases"/>
    <property type="match status" value="1"/>
</dbReference>
<dbReference type="InterPro" id="IPR000477">
    <property type="entry name" value="RT_dom"/>
</dbReference>
<sequence length="359" mass="40891">MDDEGTTHTESTDVINEFMGFYQRPLGGERRSRFLDLRFLRPWSRYIITEEDSNAFLMPVTASEVKMVFFDIAEDKSPGLDGFSSGFYKAAWPVVGEEVTSAILEFFNTGKLLKQVNATLLALIPKVHPSLVADFRPISCCNVLYKAITKIIVQRLSIVLDQIISPSQNAFVPGRSIGDNILLAQELFTGYNVDLRKAYDTVEWEFLLIVLRLFGFPDPFVHLRKGLLAQVIPEIEKTAQRLRWETKQQTKEASTSYEDGKDITLEFEESSGESEEVMAIIPERSIKDMTSPDLYQQPLCIEYPDLEVNFELKFGLIHLLRTFRGLAGEDPHKHLKEFHVVCSAVKQRKEPFAVLNSNI</sequence>
<evidence type="ECO:0000259" key="1">
    <source>
        <dbReference type="Pfam" id="PF00078"/>
    </source>
</evidence>
<gene>
    <name evidence="2" type="ORF">Slati_1776600</name>
</gene>
<name>A0AAW2WX57_9LAMI</name>
<dbReference type="InterPro" id="IPR043502">
    <property type="entry name" value="DNA/RNA_pol_sf"/>
</dbReference>
<dbReference type="InterPro" id="IPR052343">
    <property type="entry name" value="Retrotransposon-Effector_Assoc"/>
</dbReference>
<dbReference type="AlphaFoldDB" id="A0AAW2WX57"/>
<comment type="caution">
    <text evidence="2">The sequence shown here is derived from an EMBL/GenBank/DDBJ whole genome shotgun (WGS) entry which is preliminary data.</text>
</comment>
<proteinExistence type="predicted"/>
<dbReference type="PANTHER" id="PTHR46890:SF48">
    <property type="entry name" value="RNA-DIRECTED DNA POLYMERASE"/>
    <property type="match status" value="1"/>
</dbReference>
<protein>
    <recommendedName>
        <fullName evidence="1">Reverse transcriptase domain-containing protein</fullName>
    </recommendedName>
</protein>
<evidence type="ECO:0000313" key="2">
    <source>
        <dbReference type="EMBL" id="KAL0446487.1"/>
    </source>
</evidence>
<feature type="domain" description="Reverse transcriptase" evidence="1">
    <location>
        <begin position="126"/>
        <end position="241"/>
    </location>
</feature>
<dbReference type="Pfam" id="PF00078">
    <property type="entry name" value="RVT_1"/>
    <property type="match status" value="1"/>
</dbReference>
<reference evidence="2" key="2">
    <citation type="journal article" date="2024" name="Plant">
        <title>Genomic evolution and insights into agronomic trait innovations of Sesamum species.</title>
        <authorList>
            <person name="Miao H."/>
            <person name="Wang L."/>
            <person name="Qu L."/>
            <person name="Liu H."/>
            <person name="Sun Y."/>
            <person name="Le M."/>
            <person name="Wang Q."/>
            <person name="Wei S."/>
            <person name="Zheng Y."/>
            <person name="Lin W."/>
            <person name="Duan Y."/>
            <person name="Cao H."/>
            <person name="Xiong S."/>
            <person name="Wang X."/>
            <person name="Wei L."/>
            <person name="Li C."/>
            <person name="Ma Q."/>
            <person name="Ju M."/>
            <person name="Zhao R."/>
            <person name="Li G."/>
            <person name="Mu C."/>
            <person name="Tian Q."/>
            <person name="Mei H."/>
            <person name="Zhang T."/>
            <person name="Gao T."/>
            <person name="Zhang H."/>
        </authorList>
    </citation>
    <scope>NUCLEOTIDE SEQUENCE</scope>
    <source>
        <strain evidence="2">KEN1</strain>
    </source>
</reference>